<organism evidence="3 4">
    <name type="scientific">Amblyomma americanum</name>
    <name type="common">Lone star tick</name>
    <dbReference type="NCBI Taxonomy" id="6943"/>
    <lineage>
        <taxon>Eukaryota</taxon>
        <taxon>Metazoa</taxon>
        <taxon>Ecdysozoa</taxon>
        <taxon>Arthropoda</taxon>
        <taxon>Chelicerata</taxon>
        <taxon>Arachnida</taxon>
        <taxon>Acari</taxon>
        <taxon>Parasitiformes</taxon>
        <taxon>Ixodida</taxon>
        <taxon>Ixodoidea</taxon>
        <taxon>Ixodidae</taxon>
        <taxon>Amblyomminae</taxon>
        <taxon>Amblyomma</taxon>
    </lineage>
</organism>
<dbReference type="Gene3D" id="3.90.640.10">
    <property type="entry name" value="Actin, Chain A, domain 4"/>
    <property type="match status" value="1"/>
</dbReference>
<dbReference type="Gene3D" id="2.30.29.30">
    <property type="entry name" value="Pleckstrin-homology domain (PH domain)/Phosphotyrosine-binding domain (PTB)"/>
    <property type="match status" value="1"/>
</dbReference>
<dbReference type="SUPFAM" id="SSF53067">
    <property type="entry name" value="Actin-like ATPase domain"/>
    <property type="match status" value="1"/>
</dbReference>
<proteinExistence type="inferred from homology"/>
<dbReference type="Gene3D" id="3.30.420.40">
    <property type="match status" value="1"/>
</dbReference>
<dbReference type="PANTHER" id="PTHR11937">
    <property type="entry name" value="ACTIN"/>
    <property type="match status" value="1"/>
</dbReference>
<dbReference type="InterPro" id="IPR043129">
    <property type="entry name" value="ATPase_NBD"/>
</dbReference>
<dbReference type="InterPro" id="IPR004000">
    <property type="entry name" value="Actin"/>
</dbReference>
<comment type="caution">
    <text evidence="3">The sequence shown here is derived from an EMBL/GenBank/DDBJ whole genome shotgun (WGS) entry which is preliminary data.</text>
</comment>
<dbReference type="PROSITE" id="PS50003">
    <property type="entry name" value="PH_DOMAIN"/>
    <property type="match status" value="1"/>
</dbReference>
<keyword evidence="4" id="KW-1185">Reference proteome</keyword>
<dbReference type="Pfam" id="PF00022">
    <property type="entry name" value="Actin"/>
    <property type="match status" value="1"/>
</dbReference>
<gene>
    <name evidence="3" type="ORF">V5799_012518</name>
</gene>
<dbReference type="SMART" id="SM00233">
    <property type="entry name" value="PH"/>
    <property type="match status" value="1"/>
</dbReference>
<comment type="similarity">
    <text evidence="1">Belongs to the actin family.</text>
</comment>
<reference evidence="3 4" key="1">
    <citation type="journal article" date="2023" name="Arcadia Sci">
        <title>De novo assembly of a long-read Amblyomma americanum tick genome.</title>
        <authorList>
            <person name="Chou S."/>
            <person name="Poskanzer K.E."/>
            <person name="Rollins M."/>
            <person name="Thuy-Boun P.S."/>
        </authorList>
    </citation>
    <scope>NUCLEOTIDE SEQUENCE [LARGE SCALE GENOMIC DNA]</scope>
    <source>
        <strain evidence="3">F_SG_1</strain>
        <tissue evidence="3">Salivary glands</tissue>
    </source>
</reference>
<evidence type="ECO:0000256" key="1">
    <source>
        <dbReference type="RuleBase" id="RU000487"/>
    </source>
</evidence>
<sequence length="534" mass="59444">MVLSAQYNDASSPRGPELLKGSRLAELIKSFEQVSVVTSNQLPPPSSRTTTTVATLPASPSTATSATVMVTTRPRLAEAVTTVVVNHATVSALHTTNGGLDYATRVPVDPSPDEELLPRSSTLMWDPTDLLRELYRIEMPQLAQGSRDCGTCINREGYLDVMPSNRKKATYWNPWRRRYLRLHDGLLSCLESDKSMKPLVKMQLLGGQVDTLENLMIGVDDRKGHYVAVKCGSAVECQAWLEALQSHCQQDPQRSFVQPIERPLPCNKYTIDVDGLPELMHKIFRDLGITNPLEYKSYAIIVKNKKKLHRSNASATSKGRDTCFSSQGRYAVITIAATDETYSHPSPHNSLFGELELYLVRWVQQQACYVAPDYRTELGACHADPTAYECCLPLGHFFQPPAHHMEARLDLGRFQCPEGLFRPELWGLDCPGLGKLLQRALQECSLDVRRQMARSVFLSGGLSLLPGLPQRLQTELDALTPESLQPKVHASPYRAHMAFLGASTMASTSAFEEVCVTPREWKQKGPASLSRWHL</sequence>
<dbReference type="InterPro" id="IPR001849">
    <property type="entry name" value="PH_domain"/>
</dbReference>
<dbReference type="Proteomes" id="UP001321473">
    <property type="component" value="Unassembled WGS sequence"/>
</dbReference>
<dbReference type="SMART" id="SM00268">
    <property type="entry name" value="ACTIN"/>
    <property type="match status" value="1"/>
</dbReference>
<dbReference type="SUPFAM" id="SSF50729">
    <property type="entry name" value="PH domain-like"/>
    <property type="match status" value="1"/>
</dbReference>
<protein>
    <recommendedName>
        <fullName evidence="2">PH domain-containing protein</fullName>
    </recommendedName>
</protein>
<name>A0AAQ4EE71_AMBAM</name>
<evidence type="ECO:0000313" key="3">
    <source>
        <dbReference type="EMBL" id="KAK8772952.1"/>
    </source>
</evidence>
<dbReference type="AlphaFoldDB" id="A0AAQ4EE71"/>
<accession>A0AAQ4EE71</accession>
<evidence type="ECO:0000313" key="4">
    <source>
        <dbReference type="Proteomes" id="UP001321473"/>
    </source>
</evidence>
<feature type="domain" description="PH" evidence="2">
    <location>
        <begin position="152"/>
        <end position="249"/>
    </location>
</feature>
<dbReference type="CDD" id="cd00821">
    <property type="entry name" value="PH"/>
    <property type="match status" value="1"/>
</dbReference>
<dbReference type="EMBL" id="JARKHS020017501">
    <property type="protein sequence ID" value="KAK8772952.1"/>
    <property type="molecule type" value="Genomic_DNA"/>
</dbReference>
<evidence type="ECO:0000259" key="2">
    <source>
        <dbReference type="PROSITE" id="PS50003"/>
    </source>
</evidence>
<dbReference type="InterPro" id="IPR011993">
    <property type="entry name" value="PH-like_dom_sf"/>
</dbReference>